<protein>
    <submittedName>
        <fullName evidence="1">Unannotated protein</fullName>
    </submittedName>
</protein>
<dbReference type="Gene3D" id="3.30.1330.40">
    <property type="entry name" value="RutC-like"/>
    <property type="match status" value="1"/>
</dbReference>
<proteinExistence type="predicted"/>
<evidence type="ECO:0000313" key="2">
    <source>
        <dbReference type="EMBL" id="CAB4929958.1"/>
    </source>
</evidence>
<dbReference type="AlphaFoldDB" id="A0A6J7BLR3"/>
<dbReference type="EMBL" id="CAFBPU010000020">
    <property type="protein sequence ID" value="CAB5032291.1"/>
    <property type="molecule type" value="Genomic_DNA"/>
</dbReference>
<dbReference type="NCBIfam" id="TIGR01796">
    <property type="entry name" value="CM_mono_aroH"/>
    <property type="match status" value="1"/>
</dbReference>
<dbReference type="PROSITE" id="PS51167">
    <property type="entry name" value="CHORISMATE_MUT_1"/>
    <property type="match status" value="1"/>
</dbReference>
<dbReference type="InterPro" id="IPR008243">
    <property type="entry name" value="Chorismate_mutase_AroH"/>
</dbReference>
<evidence type="ECO:0000313" key="3">
    <source>
        <dbReference type="EMBL" id="CAB5032291.1"/>
    </source>
</evidence>
<dbReference type="InterPro" id="IPR035959">
    <property type="entry name" value="RutC-like_sf"/>
</dbReference>
<name>A0A6J7BLR3_9ZZZZ</name>
<dbReference type="EMBL" id="CAFBIZ010000010">
    <property type="protein sequence ID" value="CAB4846330.1"/>
    <property type="molecule type" value="Genomic_DNA"/>
</dbReference>
<evidence type="ECO:0000313" key="1">
    <source>
        <dbReference type="EMBL" id="CAB4846330.1"/>
    </source>
</evidence>
<dbReference type="SUPFAM" id="SSF55298">
    <property type="entry name" value="YjgF-like"/>
    <property type="match status" value="1"/>
</dbReference>
<dbReference type="Pfam" id="PF07736">
    <property type="entry name" value="CM_1"/>
    <property type="match status" value="1"/>
</dbReference>
<dbReference type="PANTHER" id="PTHR21164">
    <property type="entry name" value="CHORISMATE MUTASE"/>
    <property type="match status" value="1"/>
</dbReference>
<dbReference type="PIRSF" id="PIRSF005965">
    <property type="entry name" value="Chor_mut_AroH"/>
    <property type="match status" value="1"/>
</dbReference>
<organism evidence="1">
    <name type="scientific">freshwater metagenome</name>
    <dbReference type="NCBI Taxonomy" id="449393"/>
    <lineage>
        <taxon>unclassified sequences</taxon>
        <taxon>metagenomes</taxon>
        <taxon>ecological metagenomes</taxon>
    </lineage>
</organism>
<gene>
    <name evidence="1" type="ORF">UFOPK3268_00159</name>
    <name evidence="2" type="ORF">UFOPK3752_00364</name>
    <name evidence="3" type="ORF">UFOPK4150_01123</name>
</gene>
<sequence length="123" mass="13100">MPSVALRAIRGATRLSADDPIEMSAAVVELVLAMLERNGIDRDALISVIFTSTPDLVCMFPAAAARAVGLGDVPLMCAQEIAVPGALSRVVRVLAHAEIDRPRAEVSHVYLRGAEVLRQDLAQ</sequence>
<dbReference type="PANTHER" id="PTHR21164:SF0">
    <property type="entry name" value="CHORISMATE MUTASE AROH"/>
    <property type="match status" value="1"/>
</dbReference>
<dbReference type="GO" id="GO:0046417">
    <property type="term" value="P:chorismate metabolic process"/>
    <property type="evidence" value="ECO:0007669"/>
    <property type="project" value="TreeGrafter"/>
</dbReference>
<dbReference type="EMBL" id="CAFBND010000009">
    <property type="protein sequence ID" value="CAB4929958.1"/>
    <property type="molecule type" value="Genomic_DNA"/>
</dbReference>
<accession>A0A6J7BLR3</accession>
<dbReference type="GO" id="GO:0004106">
    <property type="term" value="F:chorismate mutase activity"/>
    <property type="evidence" value="ECO:0007669"/>
    <property type="project" value="TreeGrafter"/>
</dbReference>
<reference evidence="1" key="1">
    <citation type="submission" date="2020-05" db="EMBL/GenBank/DDBJ databases">
        <authorList>
            <person name="Chiriac C."/>
            <person name="Salcher M."/>
            <person name="Ghai R."/>
            <person name="Kavagutti S V."/>
        </authorList>
    </citation>
    <scope>NUCLEOTIDE SEQUENCE</scope>
</reference>
<dbReference type="CDD" id="cd02185">
    <property type="entry name" value="AroH"/>
    <property type="match status" value="1"/>
</dbReference>